<dbReference type="GO" id="GO:0005886">
    <property type="term" value="C:plasma membrane"/>
    <property type="evidence" value="ECO:0007669"/>
    <property type="project" value="UniProtKB-SubCell"/>
</dbReference>
<name>A0A449B3S2_9BACT</name>
<keyword evidence="11" id="KW-1185">Reference proteome</keyword>
<feature type="signal peptide" evidence="9">
    <location>
        <begin position="1"/>
        <end position="22"/>
    </location>
</feature>
<keyword evidence="3 9" id="KW-0732">Signal</keyword>
<dbReference type="NCBIfam" id="NF033817">
    <property type="entry name" value="Mplas_variab_LP"/>
    <property type="match status" value="1"/>
</dbReference>
<keyword evidence="2" id="KW-1003">Cell membrane</keyword>
<keyword evidence="4" id="KW-0677">Repeat</keyword>
<dbReference type="EMBL" id="LR215037">
    <property type="protein sequence ID" value="VEU75253.1"/>
    <property type="molecule type" value="Genomic_DNA"/>
</dbReference>
<evidence type="ECO:0000256" key="8">
    <source>
        <dbReference type="SAM" id="MobiDB-lite"/>
    </source>
</evidence>
<feature type="region of interest" description="Disordered" evidence="8">
    <location>
        <begin position="31"/>
        <end position="103"/>
    </location>
</feature>
<organism evidence="10 11">
    <name type="scientific">Mycoplasmopsis maculosa</name>
    <dbReference type="NCBI Taxonomy" id="114885"/>
    <lineage>
        <taxon>Bacteria</taxon>
        <taxon>Bacillati</taxon>
        <taxon>Mycoplasmatota</taxon>
        <taxon>Mycoplasmoidales</taxon>
        <taxon>Metamycoplasmataceae</taxon>
        <taxon>Mycoplasmopsis</taxon>
    </lineage>
</organism>
<evidence type="ECO:0000256" key="1">
    <source>
        <dbReference type="ARBA" id="ARBA00004193"/>
    </source>
</evidence>
<comment type="subcellular location">
    <subcellularLocation>
        <location evidence="1">Cell membrane</location>
        <topology evidence="1">Lipid-anchor</topology>
    </subcellularLocation>
</comment>
<reference evidence="10 11" key="1">
    <citation type="submission" date="2019-01" db="EMBL/GenBank/DDBJ databases">
        <authorList>
            <consortium name="Pathogen Informatics"/>
        </authorList>
    </citation>
    <scope>NUCLEOTIDE SEQUENCE [LARGE SCALE GENOMIC DNA]</scope>
    <source>
        <strain evidence="10 11">NCTC10168</strain>
    </source>
</reference>
<feature type="chain" id="PRO_5019568703" evidence="9">
    <location>
        <begin position="23"/>
        <end position="339"/>
    </location>
</feature>
<keyword evidence="7 10" id="KW-0449">Lipoprotein</keyword>
<dbReference type="KEGG" id="mmau:NCTC10168_00170"/>
<evidence type="ECO:0000256" key="6">
    <source>
        <dbReference type="ARBA" id="ARBA00023139"/>
    </source>
</evidence>
<keyword evidence="5" id="KW-0472">Membrane</keyword>
<evidence type="ECO:0000313" key="11">
    <source>
        <dbReference type="Proteomes" id="UP000290243"/>
    </source>
</evidence>
<dbReference type="PROSITE" id="PS51257">
    <property type="entry name" value="PROKAR_LIPOPROTEIN"/>
    <property type="match status" value="1"/>
</dbReference>
<feature type="compositionally biased region" description="Basic and acidic residues" evidence="8">
    <location>
        <begin position="78"/>
        <end position="87"/>
    </location>
</feature>
<evidence type="ECO:0000313" key="10">
    <source>
        <dbReference type="EMBL" id="VEU75253.1"/>
    </source>
</evidence>
<accession>A0A449B3S2</accession>
<feature type="compositionally biased region" description="Polar residues" evidence="8">
    <location>
        <begin position="54"/>
        <end position="64"/>
    </location>
</feature>
<feature type="compositionally biased region" description="Polar residues" evidence="8">
    <location>
        <begin position="37"/>
        <end position="46"/>
    </location>
</feature>
<dbReference type="AlphaFoldDB" id="A0A449B3S2"/>
<evidence type="ECO:0000256" key="4">
    <source>
        <dbReference type="ARBA" id="ARBA00022737"/>
    </source>
</evidence>
<dbReference type="InterPro" id="IPR049890">
    <property type="entry name" value="VlpA-F-like_signal"/>
</dbReference>
<evidence type="ECO:0000256" key="5">
    <source>
        <dbReference type="ARBA" id="ARBA00023136"/>
    </source>
</evidence>
<sequence length="339" mass="38462">MKKNKLIYLGTLTTLTTIPFIAASCNMKQENKDVVQPENSVNPSTPESDKKSEGTGTNNQNTSGDQKESDKQVSPNKDVNEVSKPKVEGSNSGNDQVDKTEEEKLKEEWNKYKTEILEPKLNAAIELSNTLGSIEYLEVEKITLNKLIIDPLNAFKENQEIDNTLKTRAEEFISQNYEVLTNFLKDEKEKWQGIINLKRDDAEYPKYVKNIKLGANKMSTGLMVLIQNALASIGQAKGVDNEQATKLREIFNELNTLNIFGEYNDLFFQPRNDYENEPEVPKTNAQDLGTKEKIKELYAKIANFVNTSIGKFNEIMNERPNTVEMIVNASDYTLDAWKI</sequence>
<evidence type="ECO:0000256" key="9">
    <source>
        <dbReference type="SAM" id="SignalP"/>
    </source>
</evidence>
<dbReference type="Proteomes" id="UP000290243">
    <property type="component" value="Chromosome"/>
</dbReference>
<keyword evidence="6" id="KW-0564">Palmitate</keyword>
<dbReference type="RefSeq" id="WP_129646193.1">
    <property type="nucleotide sequence ID" value="NZ_LR215037.1"/>
</dbReference>
<protein>
    <submittedName>
        <fullName evidence="10">Variable surface lipoprotein</fullName>
    </submittedName>
</protein>
<evidence type="ECO:0000256" key="3">
    <source>
        <dbReference type="ARBA" id="ARBA00022729"/>
    </source>
</evidence>
<evidence type="ECO:0000256" key="7">
    <source>
        <dbReference type="ARBA" id="ARBA00023288"/>
    </source>
</evidence>
<gene>
    <name evidence="10" type="primary">vsp</name>
    <name evidence="10" type="ORF">NCTC10168_00170</name>
</gene>
<evidence type="ECO:0000256" key="2">
    <source>
        <dbReference type="ARBA" id="ARBA00022475"/>
    </source>
</evidence>
<proteinExistence type="predicted"/>